<organism evidence="1 2">
    <name type="scientific">Vaccinium darrowii</name>
    <dbReference type="NCBI Taxonomy" id="229202"/>
    <lineage>
        <taxon>Eukaryota</taxon>
        <taxon>Viridiplantae</taxon>
        <taxon>Streptophyta</taxon>
        <taxon>Embryophyta</taxon>
        <taxon>Tracheophyta</taxon>
        <taxon>Spermatophyta</taxon>
        <taxon>Magnoliopsida</taxon>
        <taxon>eudicotyledons</taxon>
        <taxon>Gunneridae</taxon>
        <taxon>Pentapetalae</taxon>
        <taxon>asterids</taxon>
        <taxon>Ericales</taxon>
        <taxon>Ericaceae</taxon>
        <taxon>Vaccinioideae</taxon>
        <taxon>Vaccinieae</taxon>
        <taxon>Vaccinium</taxon>
    </lineage>
</organism>
<name>A0ACB7Y6K6_9ERIC</name>
<reference evidence="1 2" key="1">
    <citation type="journal article" date="2021" name="Hortic Res">
        <title>High-quality reference genome and annotation aids understanding of berry development for evergreen blueberry (Vaccinium darrowii).</title>
        <authorList>
            <person name="Yu J."/>
            <person name="Hulse-Kemp A.M."/>
            <person name="Babiker E."/>
            <person name="Staton M."/>
        </authorList>
    </citation>
    <scope>NUCLEOTIDE SEQUENCE [LARGE SCALE GENOMIC DNA]</scope>
    <source>
        <strain evidence="2">cv. NJ 8807/NJ 8810</strain>
        <tissue evidence="1">Young leaf</tissue>
    </source>
</reference>
<dbReference type="EMBL" id="CM037157">
    <property type="protein sequence ID" value="KAH7849183.1"/>
    <property type="molecule type" value="Genomic_DNA"/>
</dbReference>
<sequence>MMASPPELSLDCKPHSYSLLLKSIGEQQTVDQTQKLEEILARLEEERHKIDAFKRELPLLTQLLNNAIEASRQQLQSYRANQGPRPILEEFIPLKQPTSELSSDIKASDMANWMTSAQLCSPTSDIGAIQQQQTISHSPIKETEIGFSVSTKLGLETKQRINGGAFHPFSKERNIPIPELALVSVDKEIEDKKCLEIGNGVECLRRENSNCGKVGIGGGGVEQGQGGNGQGEVQTSGGSGGGAVGGAAGQGHRKARRCWSPDLHRRFVNALQMLGGSQVATPKQIRELMKVDGLTNDEVKSHLQKYRLHTRRPSPSPQAAGNQAPKLVVLGGIWVPPEYAAAAAHGGGPHTLYGAHPTTHASAHYCAPLVPQEFYPAPPPQLHHHTLHQQLHMYHQTSPESDVRGGGDRSESMEDGKSDSGGSWKAGESGGENGGAGGGLGGGGERKDEDSNESDITLKF</sequence>
<proteinExistence type="predicted"/>
<keyword evidence="2" id="KW-1185">Reference proteome</keyword>
<protein>
    <submittedName>
        <fullName evidence="1">Uncharacterized protein</fullName>
    </submittedName>
</protein>
<accession>A0ACB7Y6K6</accession>
<gene>
    <name evidence="1" type="ORF">Vadar_014261</name>
</gene>
<comment type="caution">
    <text evidence="1">The sequence shown here is derived from an EMBL/GenBank/DDBJ whole genome shotgun (WGS) entry which is preliminary data.</text>
</comment>
<dbReference type="Proteomes" id="UP000828048">
    <property type="component" value="Chromosome 7"/>
</dbReference>
<evidence type="ECO:0000313" key="1">
    <source>
        <dbReference type="EMBL" id="KAH7849183.1"/>
    </source>
</evidence>
<evidence type="ECO:0000313" key="2">
    <source>
        <dbReference type="Proteomes" id="UP000828048"/>
    </source>
</evidence>